<evidence type="ECO:0000256" key="1">
    <source>
        <dbReference type="SAM" id="MobiDB-lite"/>
    </source>
</evidence>
<organism evidence="3">
    <name type="scientific">Pseudogymnoascus destructans</name>
    <dbReference type="NCBI Taxonomy" id="655981"/>
    <lineage>
        <taxon>Eukaryota</taxon>
        <taxon>Fungi</taxon>
        <taxon>Dikarya</taxon>
        <taxon>Ascomycota</taxon>
        <taxon>Pezizomycotina</taxon>
        <taxon>Leotiomycetes</taxon>
        <taxon>Thelebolales</taxon>
        <taxon>Thelebolaceae</taxon>
        <taxon>Pseudogymnoascus</taxon>
    </lineage>
</organism>
<dbReference type="GeneID" id="36292601"/>
<dbReference type="VEuPathDB" id="FungiDB:GMDG_07716"/>
<evidence type="ECO:0000313" key="3">
    <source>
        <dbReference type="EMBL" id="OAF54212.1"/>
    </source>
</evidence>
<dbReference type="PANTHER" id="PTHR47800">
    <property type="entry name" value="C2 DOMAIN-CONTAINING PROTEIN"/>
    <property type="match status" value="1"/>
</dbReference>
<dbReference type="GO" id="GO:0010628">
    <property type="term" value="P:positive regulation of gene expression"/>
    <property type="evidence" value="ECO:0007669"/>
    <property type="project" value="TreeGrafter"/>
</dbReference>
<dbReference type="Pfam" id="PF00168">
    <property type="entry name" value="C2"/>
    <property type="match status" value="1"/>
</dbReference>
<dbReference type="EMBL" id="KV441444">
    <property type="protein sequence ID" value="OAF54212.1"/>
    <property type="molecule type" value="Genomic_DNA"/>
</dbReference>
<dbReference type="Gene3D" id="2.60.40.150">
    <property type="entry name" value="C2 domain"/>
    <property type="match status" value="1"/>
</dbReference>
<dbReference type="SMART" id="SM00239">
    <property type="entry name" value="C2"/>
    <property type="match status" value="1"/>
</dbReference>
<sequence length="201" mass="22284">MADAVPKPEEPVSNDAPASNDTQQQQEEPNSQNEKSEQEPEAQDGGSHHADQESEAVGKRSKKGKLKDKVDEKKKKAYEMANPRNLPIGDLGTGSSDPCVIATLTSHGIKPRHKEDPEMRLRTRTIQKDTNPVWNQEWIVAGVPSSGFKLKCRLYDEDANDSDDRLGNVTVVVPHISENWEGMRETSFPVKKRMAAGARIS</sequence>
<dbReference type="OrthoDB" id="73919at2759"/>
<dbReference type="SUPFAM" id="SSF49562">
    <property type="entry name" value="C2 domain (Calcium/lipid-binding domain, CaLB)"/>
    <property type="match status" value="1"/>
</dbReference>
<protein>
    <recommendedName>
        <fullName evidence="2">C2 domain-containing protein</fullName>
    </recommendedName>
</protein>
<feature type="domain" description="C2" evidence="2">
    <location>
        <begin position="62"/>
        <end position="187"/>
    </location>
</feature>
<dbReference type="PROSITE" id="PS50004">
    <property type="entry name" value="C2"/>
    <property type="match status" value="1"/>
</dbReference>
<dbReference type="Proteomes" id="UP000077154">
    <property type="component" value="Unassembled WGS sequence"/>
</dbReference>
<feature type="compositionally biased region" description="Basic and acidic residues" evidence="1">
    <location>
        <begin position="1"/>
        <end position="10"/>
    </location>
</feature>
<dbReference type="PANTHER" id="PTHR47800:SF5">
    <property type="entry name" value="FER-1-LIKE PROTEIN 6"/>
    <property type="match status" value="1"/>
</dbReference>
<dbReference type="RefSeq" id="XP_024319519.1">
    <property type="nucleotide sequence ID" value="XM_024472984.1"/>
</dbReference>
<reference evidence="3" key="1">
    <citation type="submission" date="2016-03" db="EMBL/GenBank/DDBJ databases">
        <title>Updated assembly of Pseudogymnoascus destructans, the fungus causing white-nose syndrome of bats.</title>
        <authorList>
            <person name="Palmer J.M."/>
            <person name="Drees K.P."/>
            <person name="Foster J.T."/>
            <person name="Lindner D.L."/>
        </authorList>
    </citation>
    <scope>NUCLEOTIDE SEQUENCE [LARGE SCALE GENOMIC DNA]</scope>
    <source>
        <strain evidence="3">20631-21</strain>
    </source>
</reference>
<feature type="region of interest" description="Disordered" evidence="1">
    <location>
        <begin position="1"/>
        <end position="92"/>
    </location>
</feature>
<gene>
    <name evidence="3" type="ORF">VC83_09571</name>
</gene>
<proteinExistence type="predicted"/>
<feature type="compositionally biased region" description="Basic and acidic residues" evidence="1">
    <location>
        <begin position="46"/>
        <end position="58"/>
    </location>
</feature>
<feature type="compositionally biased region" description="Basic and acidic residues" evidence="1">
    <location>
        <begin position="67"/>
        <end position="78"/>
    </location>
</feature>
<evidence type="ECO:0000259" key="2">
    <source>
        <dbReference type="PROSITE" id="PS50004"/>
    </source>
</evidence>
<feature type="compositionally biased region" description="Low complexity" evidence="1">
    <location>
        <begin position="23"/>
        <end position="33"/>
    </location>
</feature>
<accession>A0A176ZYA1</accession>
<name>A0A176ZYA1_9PEZI</name>
<dbReference type="InterPro" id="IPR035892">
    <property type="entry name" value="C2_domain_sf"/>
</dbReference>
<dbReference type="AlphaFoldDB" id="A0A176ZYA1"/>
<dbReference type="InterPro" id="IPR000008">
    <property type="entry name" value="C2_dom"/>
</dbReference>